<sequence>MNSDAANDHRQFYKGGIQAIYKRIGSYLPDHYPLGDNADQTLDFSDLRQSTYGTVMFTTDFGCSACKLEPVIAFAERYPFFNYRLFLHNGDETLERMKELRSLGMPIEVCHLGDIAPILSSLAPAAFAINSQLQIVSCGIYRDLDDLEQIAYPFIRVSKKSVPI</sequence>
<evidence type="ECO:0000313" key="1">
    <source>
        <dbReference type="EMBL" id="RIE05231.1"/>
    </source>
</evidence>
<reference evidence="1 2" key="1">
    <citation type="submission" date="2018-09" db="EMBL/GenBank/DDBJ databases">
        <title>Cohnella cavernae sp. nov., isolated from a karst cave.</title>
        <authorList>
            <person name="Zhu H."/>
        </authorList>
    </citation>
    <scope>NUCLEOTIDE SEQUENCE [LARGE SCALE GENOMIC DNA]</scope>
    <source>
        <strain evidence="1 2">K2E09-144</strain>
    </source>
</reference>
<accession>A0A398D165</accession>
<comment type="caution">
    <text evidence="1">The sequence shown here is derived from an EMBL/GenBank/DDBJ whole genome shotgun (WGS) entry which is preliminary data.</text>
</comment>
<evidence type="ECO:0000313" key="2">
    <source>
        <dbReference type="Proteomes" id="UP000266340"/>
    </source>
</evidence>
<proteinExistence type="predicted"/>
<dbReference type="EMBL" id="QXJM01000014">
    <property type="protein sequence ID" value="RIE05231.1"/>
    <property type="molecule type" value="Genomic_DNA"/>
</dbReference>
<evidence type="ECO:0008006" key="3">
    <source>
        <dbReference type="Google" id="ProtNLM"/>
    </source>
</evidence>
<keyword evidence="2" id="KW-1185">Reference proteome</keyword>
<name>A0A398D165_9BACL</name>
<dbReference type="RefSeq" id="WP_119147463.1">
    <property type="nucleotide sequence ID" value="NZ_JBHSOV010000005.1"/>
</dbReference>
<organism evidence="1 2">
    <name type="scientific">Cohnella faecalis</name>
    <dbReference type="NCBI Taxonomy" id="2315694"/>
    <lineage>
        <taxon>Bacteria</taxon>
        <taxon>Bacillati</taxon>
        <taxon>Bacillota</taxon>
        <taxon>Bacilli</taxon>
        <taxon>Bacillales</taxon>
        <taxon>Paenibacillaceae</taxon>
        <taxon>Cohnella</taxon>
    </lineage>
</organism>
<gene>
    <name evidence="1" type="ORF">D3H35_01540</name>
</gene>
<dbReference type="Proteomes" id="UP000266340">
    <property type="component" value="Unassembled WGS sequence"/>
</dbReference>
<dbReference type="AlphaFoldDB" id="A0A398D165"/>
<protein>
    <recommendedName>
        <fullName evidence="3">Thioredoxin family protein</fullName>
    </recommendedName>
</protein>
<dbReference type="OrthoDB" id="2472367at2"/>